<dbReference type="OrthoDB" id="9994454at2"/>
<organism evidence="1 2">
    <name type="scientific">Ktedonosporobacter rubrisoli</name>
    <dbReference type="NCBI Taxonomy" id="2509675"/>
    <lineage>
        <taxon>Bacteria</taxon>
        <taxon>Bacillati</taxon>
        <taxon>Chloroflexota</taxon>
        <taxon>Ktedonobacteria</taxon>
        <taxon>Ktedonobacterales</taxon>
        <taxon>Ktedonosporobacteraceae</taxon>
        <taxon>Ktedonosporobacter</taxon>
    </lineage>
</organism>
<reference evidence="1 2" key="1">
    <citation type="submission" date="2019-01" db="EMBL/GenBank/DDBJ databases">
        <title>Ktedonosporobacter rubrisoli SCAWS-G2.</title>
        <authorList>
            <person name="Huang Y."/>
            <person name="Yan B."/>
        </authorList>
    </citation>
    <scope>NUCLEOTIDE SEQUENCE [LARGE SCALE GENOMIC DNA]</scope>
    <source>
        <strain evidence="1 2">SCAWS-G2</strain>
    </source>
</reference>
<proteinExistence type="predicted"/>
<evidence type="ECO:0000313" key="1">
    <source>
        <dbReference type="EMBL" id="QBD80539.1"/>
    </source>
</evidence>
<dbReference type="Proteomes" id="UP000290365">
    <property type="component" value="Chromosome"/>
</dbReference>
<dbReference type="AlphaFoldDB" id="A0A4P6JXP9"/>
<keyword evidence="2" id="KW-1185">Reference proteome</keyword>
<dbReference type="KEGG" id="kbs:EPA93_33040"/>
<protein>
    <submittedName>
        <fullName evidence="1">Uncharacterized protein</fullName>
    </submittedName>
</protein>
<name>A0A4P6JXP9_KTERU</name>
<dbReference type="RefSeq" id="WP_129891603.1">
    <property type="nucleotide sequence ID" value="NZ_CP035758.1"/>
</dbReference>
<sequence>MFASPVPSMVSTLSSRVLSFDEAVEMDYSPALLVPISSALSFHADPEYHKACKPGFITYFEEMYERDTQAPQEVVFQPRHYSDLEVGGIVVKEFLSHREELPLGWRVGFLHGWLSALALTNRVAAQEGAEVLCVLVQSERTRHTKQQTHTND</sequence>
<accession>A0A4P6JXP9</accession>
<gene>
    <name evidence="1" type="ORF">EPA93_33040</name>
</gene>
<evidence type="ECO:0000313" key="2">
    <source>
        <dbReference type="Proteomes" id="UP000290365"/>
    </source>
</evidence>
<dbReference type="EMBL" id="CP035758">
    <property type="protein sequence ID" value="QBD80539.1"/>
    <property type="molecule type" value="Genomic_DNA"/>
</dbReference>